<evidence type="ECO:0000256" key="6">
    <source>
        <dbReference type="ARBA" id="ARBA00025321"/>
    </source>
</evidence>
<feature type="chain" id="PRO_5010558331" description="Lectin-like protein BA14k" evidence="7">
    <location>
        <begin position="25"/>
        <end position="158"/>
    </location>
</feature>
<dbReference type="GO" id="GO:0030246">
    <property type="term" value="F:carbohydrate binding"/>
    <property type="evidence" value="ECO:0007669"/>
    <property type="project" value="UniProtKB-KW"/>
</dbReference>
<dbReference type="OrthoDB" id="7889197at2"/>
<dbReference type="RefSeq" id="WP_028480082.1">
    <property type="nucleotide sequence ID" value="NZ_LVVZ01000005.1"/>
</dbReference>
<reference evidence="8 9" key="1">
    <citation type="submission" date="2016-03" db="EMBL/GenBank/DDBJ databases">
        <title>Genome sequence of Nesiotobacter sp. nov., a moderately halophilic alphaproteobacterium isolated from the Yellow Sea, China.</title>
        <authorList>
            <person name="Zhang G."/>
            <person name="Zhang R."/>
        </authorList>
    </citation>
    <scope>NUCLEOTIDE SEQUENCE [LARGE SCALE GENOMIC DNA]</scope>
    <source>
        <strain evidence="8 9">WB1-6</strain>
    </source>
</reference>
<feature type="signal peptide" evidence="7">
    <location>
        <begin position="1"/>
        <end position="24"/>
    </location>
</feature>
<comment type="similarity">
    <text evidence="2">Belongs to the BA14k family.</text>
</comment>
<proteinExistence type="inferred from homology"/>
<evidence type="ECO:0000256" key="4">
    <source>
        <dbReference type="ARBA" id="ARBA00022475"/>
    </source>
</evidence>
<dbReference type="Proteomes" id="UP000185783">
    <property type="component" value="Unassembled WGS sequence"/>
</dbReference>
<sequence>MRISGRILSIALAGSLMIPTFANAQAGQYQRTIYKTTHQEEIIQVRGGGHRKHRRHGRKHVHHHHHYKKKGISGGEAVAIGVLGLAAGALIAGAAKPSYVAPPPAYHPPQPSYRPPVHTYRPQPWTSEWYAYCAGKYRSFNPSTGTYTAYSGATRFCQ</sequence>
<keyword evidence="7" id="KW-0732">Signal</keyword>
<evidence type="ECO:0000313" key="9">
    <source>
        <dbReference type="Proteomes" id="UP000185783"/>
    </source>
</evidence>
<keyword evidence="5" id="KW-0430">Lectin</keyword>
<comment type="subcellular location">
    <subcellularLocation>
        <location evidence="1">Membrane</location>
        <topology evidence="1">Single-pass membrane protein</topology>
    </subcellularLocation>
</comment>
<protein>
    <recommendedName>
        <fullName evidence="3">Lectin-like protein BA14k</fullName>
    </recommendedName>
</protein>
<keyword evidence="9" id="KW-1185">Reference proteome</keyword>
<keyword evidence="4" id="KW-0472">Membrane</keyword>
<evidence type="ECO:0000256" key="1">
    <source>
        <dbReference type="ARBA" id="ARBA00004167"/>
    </source>
</evidence>
<dbReference type="EMBL" id="LVVZ01000005">
    <property type="protein sequence ID" value="OKL45417.1"/>
    <property type="molecule type" value="Genomic_DNA"/>
</dbReference>
<keyword evidence="4" id="KW-1003">Cell membrane</keyword>
<dbReference type="AlphaFoldDB" id="A0A1U7JL22"/>
<evidence type="ECO:0000256" key="5">
    <source>
        <dbReference type="ARBA" id="ARBA00022734"/>
    </source>
</evidence>
<evidence type="ECO:0000256" key="3">
    <source>
        <dbReference type="ARBA" id="ARBA00020552"/>
    </source>
</evidence>
<name>A0A1U7JL22_9HYPH</name>
<comment type="function">
    <text evidence="6">Has immunoglobulin-binding and hemagglutination properties, and can bind to mannose. Essential for virulence. May be involved in LPS biosynthesis or polysaccharide transport.</text>
</comment>
<dbReference type="Pfam" id="PF07886">
    <property type="entry name" value="BA14K"/>
    <property type="match status" value="1"/>
</dbReference>
<organism evidence="8 9">
    <name type="scientific">Pseudovibrio exalbescens</name>
    <dbReference type="NCBI Taxonomy" id="197461"/>
    <lineage>
        <taxon>Bacteria</taxon>
        <taxon>Pseudomonadati</taxon>
        <taxon>Pseudomonadota</taxon>
        <taxon>Alphaproteobacteria</taxon>
        <taxon>Hyphomicrobiales</taxon>
        <taxon>Stappiaceae</taxon>
        <taxon>Pseudovibrio</taxon>
    </lineage>
</organism>
<dbReference type="InterPro" id="IPR012413">
    <property type="entry name" value="BA14K"/>
</dbReference>
<evidence type="ECO:0000256" key="7">
    <source>
        <dbReference type="SAM" id="SignalP"/>
    </source>
</evidence>
<dbReference type="GO" id="GO:0016020">
    <property type="term" value="C:membrane"/>
    <property type="evidence" value="ECO:0007669"/>
    <property type="project" value="UniProtKB-SubCell"/>
</dbReference>
<accession>A0A1U7JL22</accession>
<gene>
    <name evidence="8" type="ORF">A3843_03600</name>
</gene>
<evidence type="ECO:0000256" key="2">
    <source>
        <dbReference type="ARBA" id="ARBA00010270"/>
    </source>
</evidence>
<comment type="caution">
    <text evidence="8">The sequence shown here is derived from an EMBL/GenBank/DDBJ whole genome shotgun (WGS) entry which is preliminary data.</text>
</comment>
<evidence type="ECO:0000313" key="8">
    <source>
        <dbReference type="EMBL" id="OKL45417.1"/>
    </source>
</evidence>